<organism evidence="12 13">
    <name type="scientific">Psychrobacter nivimaris</name>
    <dbReference type="NCBI Taxonomy" id="281738"/>
    <lineage>
        <taxon>Bacteria</taxon>
        <taxon>Pseudomonadati</taxon>
        <taxon>Pseudomonadota</taxon>
        <taxon>Gammaproteobacteria</taxon>
        <taxon>Moraxellales</taxon>
        <taxon>Moraxellaceae</taxon>
        <taxon>Psychrobacter</taxon>
    </lineage>
</organism>
<dbReference type="GO" id="GO:0015833">
    <property type="term" value="P:peptide transport"/>
    <property type="evidence" value="ECO:0007669"/>
    <property type="project" value="InterPro"/>
</dbReference>
<dbReference type="RefSeq" id="WP_277342694.1">
    <property type="nucleotide sequence ID" value="NZ_VZIZ01000033.1"/>
</dbReference>
<dbReference type="PANTHER" id="PTHR24221:SF654">
    <property type="entry name" value="ATP-BINDING CASSETTE SUB-FAMILY B MEMBER 6"/>
    <property type="match status" value="1"/>
</dbReference>
<dbReference type="GO" id="GO:0016887">
    <property type="term" value="F:ATP hydrolysis activity"/>
    <property type="evidence" value="ECO:0007669"/>
    <property type="project" value="InterPro"/>
</dbReference>
<name>A0A6N7BVY0_9GAMM</name>
<evidence type="ECO:0000256" key="1">
    <source>
        <dbReference type="ARBA" id="ARBA00004651"/>
    </source>
</evidence>
<reference evidence="12 13" key="1">
    <citation type="submission" date="2019-09" db="EMBL/GenBank/DDBJ databases">
        <title>Draft genome sequence of Psychrobacter nivimaris LAMA 639, in search for biotechnological relevant genes.</title>
        <authorList>
            <person name="Lima A.O.S."/>
            <person name="Staloch B.E.K."/>
            <person name="Freitas R.C."/>
            <person name="Niero H."/>
            <person name="Silva M.A.C."/>
        </authorList>
    </citation>
    <scope>NUCLEOTIDE SEQUENCE [LARGE SCALE GENOMIC DNA]</scope>
    <source>
        <strain evidence="12 13">LAMA 639</strain>
    </source>
</reference>
<dbReference type="Gene3D" id="3.40.50.300">
    <property type="entry name" value="P-loop containing nucleotide triphosphate hydrolases"/>
    <property type="match status" value="1"/>
</dbReference>
<dbReference type="EMBL" id="VZIZ01000033">
    <property type="protein sequence ID" value="KAF0567844.1"/>
    <property type="molecule type" value="Genomic_DNA"/>
</dbReference>
<dbReference type="GO" id="GO:0034040">
    <property type="term" value="F:ATPase-coupled lipid transmembrane transporter activity"/>
    <property type="evidence" value="ECO:0007669"/>
    <property type="project" value="TreeGrafter"/>
</dbReference>
<dbReference type="InterPro" id="IPR011527">
    <property type="entry name" value="ABC1_TM_dom"/>
</dbReference>
<dbReference type="InterPro" id="IPR027417">
    <property type="entry name" value="P-loop_NTPase"/>
</dbReference>
<dbReference type="InterPro" id="IPR015856">
    <property type="entry name" value="ABC_transpr_CbiO/EcfA_su"/>
</dbReference>
<evidence type="ECO:0000256" key="9">
    <source>
        <dbReference type="SAM" id="Phobius"/>
    </source>
</evidence>
<evidence type="ECO:0000256" key="3">
    <source>
        <dbReference type="ARBA" id="ARBA00022692"/>
    </source>
</evidence>
<feature type="domain" description="ABC transmembrane type-1" evidence="11">
    <location>
        <begin position="37"/>
        <end position="311"/>
    </location>
</feature>
<evidence type="ECO:0000259" key="11">
    <source>
        <dbReference type="PROSITE" id="PS50929"/>
    </source>
</evidence>
<comment type="caution">
    <text evidence="12">The sequence shown here is derived from an EMBL/GenBank/DDBJ whole genome shotgun (WGS) entry which is preliminary data.</text>
</comment>
<feature type="transmembrane region" description="Helical" evidence="9">
    <location>
        <begin position="153"/>
        <end position="184"/>
    </location>
</feature>
<dbReference type="InterPro" id="IPR003439">
    <property type="entry name" value="ABC_transporter-like_ATP-bd"/>
</dbReference>
<dbReference type="AlphaFoldDB" id="A0A6N7BVY0"/>
<dbReference type="Pfam" id="PF00664">
    <property type="entry name" value="ABC_membrane"/>
    <property type="match status" value="1"/>
</dbReference>
<keyword evidence="7 9" id="KW-0472">Membrane</keyword>
<accession>A0A6N7BVY0</accession>
<dbReference type="InterPro" id="IPR017871">
    <property type="entry name" value="ABC_transporter-like_CS"/>
</dbReference>
<evidence type="ECO:0000259" key="10">
    <source>
        <dbReference type="PROSITE" id="PS50893"/>
    </source>
</evidence>
<sequence>MSSRTTASSHTTASSRTTASLYHMIWANYRLPFLKVILLNLINAAVSVGIIAYINHTFISQPVFDTLSWLSLAQFSLLVLLLLVTTFLSQYALTRLGHRFVYELRTKLVKQIIDTPVPQIDHLGSARLLASLSSDIQSITVAFVRMPELVQGIILSVGVGLYLGWLSLPLLFIVMFWIVMTIWISTILVKHVYTHLTELREINDALYQDYQSIIEGRKELALNQHRAEKLYTDDFLAHAKSYEKTVTKSDTFHLSAVNWSNIMMFASIGIVFAVANYLDIPMGVATTFSLTILFMQSPLLHAVGAYPTLQTAQVALEKIQSLELAEHQPSFATDTVAQDWQSITLNNINYRYVGSSNSSHAPDTAVNDNAQNSDNSDNNQNPDNNILKSVNLTLQRGDVVFLIGANGSGKSTLAKIITGIFTPTTGTVQVDGQRVNSENNADFRQLFSAIFSDQHLFKQLIGIQGNEPDADLVSDWLHKLNLQEKVSVSDHKLSTDKLSQGQRKRLAMLIAVAEQKDILLLDEWAADQDPAFRRVFYQTLIPELKAMGKTLFIISHDDGYFEHADRLLLMKEGRLIELNAEERQRASKDAIAMLK</sequence>
<dbReference type="NCBIfam" id="TIGR01194">
    <property type="entry name" value="cyc_pep_trnsptr"/>
    <property type="match status" value="1"/>
</dbReference>
<evidence type="ECO:0000256" key="6">
    <source>
        <dbReference type="ARBA" id="ARBA00022989"/>
    </source>
</evidence>
<feature type="transmembrane region" description="Helical" evidence="9">
    <location>
        <begin position="66"/>
        <end position="89"/>
    </location>
</feature>
<keyword evidence="2" id="KW-0813">Transport</keyword>
<dbReference type="InterPro" id="IPR005898">
    <property type="entry name" value="Cyc_pep_transpt_SyrD/YojI"/>
</dbReference>
<gene>
    <name evidence="12" type="ORF">FQV37_1708</name>
</gene>
<keyword evidence="13" id="KW-1185">Reference proteome</keyword>
<dbReference type="PANTHER" id="PTHR24221">
    <property type="entry name" value="ATP-BINDING CASSETTE SUB-FAMILY B"/>
    <property type="match status" value="1"/>
</dbReference>
<dbReference type="GO" id="GO:0005524">
    <property type="term" value="F:ATP binding"/>
    <property type="evidence" value="ECO:0007669"/>
    <property type="project" value="UniProtKB-KW"/>
</dbReference>
<keyword evidence="4" id="KW-0547">Nucleotide-binding</keyword>
<feature type="region of interest" description="Disordered" evidence="8">
    <location>
        <begin position="359"/>
        <end position="384"/>
    </location>
</feature>
<comment type="subcellular location">
    <subcellularLocation>
        <location evidence="1">Cell membrane</location>
        <topology evidence="1">Multi-pass membrane protein</topology>
    </subcellularLocation>
</comment>
<dbReference type="GO" id="GO:0140359">
    <property type="term" value="F:ABC-type transporter activity"/>
    <property type="evidence" value="ECO:0007669"/>
    <property type="project" value="InterPro"/>
</dbReference>
<dbReference type="GO" id="GO:1904680">
    <property type="term" value="F:peptide transmembrane transporter activity"/>
    <property type="evidence" value="ECO:0007669"/>
    <property type="project" value="InterPro"/>
</dbReference>
<evidence type="ECO:0000313" key="13">
    <source>
        <dbReference type="Proteomes" id="UP000471465"/>
    </source>
</evidence>
<evidence type="ECO:0000313" key="12">
    <source>
        <dbReference type="EMBL" id="KAF0567844.1"/>
    </source>
</evidence>
<dbReference type="NCBIfam" id="NF007813">
    <property type="entry name" value="PRK10522.1"/>
    <property type="match status" value="1"/>
</dbReference>
<feature type="compositionally biased region" description="Low complexity" evidence="8">
    <location>
        <begin position="367"/>
        <end position="384"/>
    </location>
</feature>
<dbReference type="InterPro" id="IPR003593">
    <property type="entry name" value="AAA+_ATPase"/>
</dbReference>
<evidence type="ECO:0000256" key="4">
    <source>
        <dbReference type="ARBA" id="ARBA00022741"/>
    </source>
</evidence>
<dbReference type="SUPFAM" id="SSF90123">
    <property type="entry name" value="ABC transporter transmembrane region"/>
    <property type="match status" value="1"/>
</dbReference>
<dbReference type="Pfam" id="PF00005">
    <property type="entry name" value="ABC_tran"/>
    <property type="match status" value="1"/>
</dbReference>
<evidence type="ECO:0000256" key="7">
    <source>
        <dbReference type="ARBA" id="ARBA00023136"/>
    </source>
</evidence>
<dbReference type="InterPro" id="IPR036640">
    <property type="entry name" value="ABC1_TM_sf"/>
</dbReference>
<proteinExistence type="predicted"/>
<dbReference type="SUPFAM" id="SSF52540">
    <property type="entry name" value="P-loop containing nucleoside triphosphate hydrolases"/>
    <property type="match status" value="1"/>
</dbReference>
<feature type="transmembrane region" description="Helical" evidence="9">
    <location>
        <begin position="259"/>
        <end position="278"/>
    </location>
</feature>
<dbReference type="PROSITE" id="PS50929">
    <property type="entry name" value="ABC_TM1F"/>
    <property type="match status" value="1"/>
</dbReference>
<evidence type="ECO:0000256" key="5">
    <source>
        <dbReference type="ARBA" id="ARBA00022840"/>
    </source>
</evidence>
<dbReference type="Gene3D" id="1.20.1560.10">
    <property type="entry name" value="ABC transporter type 1, transmembrane domain"/>
    <property type="match status" value="1"/>
</dbReference>
<keyword evidence="3 9" id="KW-0812">Transmembrane</keyword>
<evidence type="ECO:0000256" key="2">
    <source>
        <dbReference type="ARBA" id="ARBA00022448"/>
    </source>
</evidence>
<dbReference type="PROSITE" id="PS50893">
    <property type="entry name" value="ABC_TRANSPORTER_2"/>
    <property type="match status" value="1"/>
</dbReference>
<dbReference type="GO" id="GO:0005886">
    <property type="term" value="C:plasma membrane"/>
    <property type="evidence" value="ECO:0007669"/>
    <property type="project" value="UniProtKB-SubCell"/>
</dbReference>
<dbReference type="Proteomes" id="UP000471465">
    <property type="component" value="Unassembled WGS sequence"/>
</dbReference>
<dbReference type="PROSITE" id="PS00211">
    <property type="entry name" value="ABC_TRANSPORTER_1"/>
    <property type="match status" value="1"/>
</dbReference>
<dbReference type="SMART" id="SM00382">
    <property type="entry name" value="AAA"/>
    <property type="match status" value="1"/>
</dbReference>
<protein>
    <submittedName>
        <fullName evidence="12">ABC-type siderophore export system, fused ATPase and permease component</fullName>
    </submittedName>
</protein>
<feature type="domain" description="ABC transporter" evidence="10">
    <location>
        <begin position="370"/>
        <end position="594"/>
    </location>
</feature>
<dbReference type="InterPro" id="IPR039421">
    <property type="entry name" value="Type_1_exporter"/>
</dbReference>
<evidence type="ECO:0000256" key="8">
    <source>
        <dbReference type="SAM" id="MobiDB-lite"/>
    </source>
</evidence>
<feature type="transmembrane region" description="Helical" evidence="9">
    <location>
        <begin position="33"/>
        <end position="54"/>
    </location>
</feature>
<keyword evidence="5" id="KW-0067">ATP-binding</keyword>
<keyword evidence="6 9" id="KW-1133">Transmembrane helix</keyword>
<dbReference type="CDD" id="cd03225">
    <property type="entry name" value="ABC_cobalt_CbiO_domain1"/>
    <property type="match status" value="1"/>
</dbReference>